<dbReference type="GO" id="GO:0030686">
    <property type="term" value="C:90S preribosome"/>
    <property type="evidence" value="ECO:0007669"/>
    <property type="project" value="TreeGrafter"/>
</dbReference>
<evidence type="ECO:0000256" key="8">
    <source>
        <dbReference type="RuleBase" id="RU367065"/>
    </source>
</evidence>
<evidence type="ECO:0000313" key="11">
    <source>
        <dbReference type="Proteomes" id="UP000481153"/>
    </source>
</evidence>
<dbReference type="GO" id="GO:0045943">
    <property type="term" value="P:positive regulation of transcription by RNA polymerase I"/>
    <property type="evidence" value="ECO:0007669"/>
    <property type="project" value="TreeGrafter"/>
</dbReference>
<dbReference type="Pfam" id="PF08146">
    <property type="entry name" value="BP28CT"/>
    <property type="match status" value="1"/>
</dbReference>
<dbReference type="EMBL" id="VJMJ01000087">
    <property type="protein sequence ID" value="KAF0736845.1"/>
    <property type="molecule type" value="Genomic_DNA"/>
</dbReference>
<dbReference type="InterPro" id="IPR011989">
    <property type="entry name" value="ARM-like"/>
</dbReference>
<keyword evidence="11" id="KW-1185">Reference proteome</keyword>
<dbReference type="PANTHER" id="PTHR13457:SF1">
    <property type="entry name" value="HEAT REPEAT-CONTAINING PROTEIN 1"/>
    <property type="match status" value="1"/>
</dbReference>
<evidence type="ECO:0000256" key="7">
    <source>
        <dbReference type="PROSITE-ProRule" id="PRU00259"/>
    </source>
</evidence>
<dbReference type="InterPro" id="IPR022125">
    <property type="entry name" value="U3snoRNP10_N"/>
</dbReference>
<comment type="caution">
    <text evidence="10">The sequence shown here is derived from an EMBL/GenBank/DDBJ whole genome shotgun (WGS) entry which is preliminary data.</text>
</comment>
<evidence type="ECO:0000256" key="5">
    <source>
        <dbReference type="ARBA" id="ARBA00023242"/>
    </source>
</evidence>
<dbReference type="InterPro" id="IPR040191">
    <property type="entry name" value="UTP10"/>
</dbReference>
<dbReference type="VEuPathDB" id="FungiDB:AeMF1_017784"/>
<comment type="similarity">
    <text evidence="2 8">Belongs to the HEATR1/UTP10 family.</text>
</comment>
<evidence type="ECO:0000256" key="2">
    <source>
        <dbReference type="ARBA" id="ARBA00010559"/>
    </source>
</evidence>
<feature type="repeat" description="ARM" evidence="7">
    <location>
        <begin position="1785"/>
        <end position="1815"/>
    </location>
</feature>
<evidence type="ECO:0000256" key="1">
    <source>
        <dbReference type="ARBA" id="ARBA00004604"/>
    </source>
</evidence>
<dbReference type="InterPro" id="IPR016024">
    <property type="entry name" value="ARM-type_fold"/>
</dbReference>
<reference evidence="10 11" key="1">
    <citation type="submission" date="2019-07" db="EMBL/GenBank/DDBJ databases">
        <title>Genomics analysis of Aphanomyces spp. identifies a new class of oomycete effector associated with host adaptation.</title>
        <authorList>
            <person name="Gaulin E."/>
        </authorList>
    </citation>
    <scope>NUCLEOTIDE SEQUENCE [LARGE SCALE GENOMIC DNA]</scope>
    <source>
        <strain evidence="10 11">ATCC 201684</strain>
    </source>
</reference>
<dbReference type="Pfam" id="PF12397">
    <property type="entry name" value="U3snoRNP10"/>
    <property type="match status" value="1"/>
</dbReference>
<sequence length="1908" mass="211002">MSSTSLASQLNALKAASTTASSQKKLASFLYEPKVAAKIDLRTTFEHAKQALNQLSSLDGALDVYETSLLDSSKAQAQFNRALLTKDENTALDAEIAAFLDALSPYFLLPPTHQVLEYMIRRYEIHTWNVEQILAMTLCYHESPVFARLITICDLAKAGQRWSFLEPVKTNNVPLLRANLAKRCFTDPSIVRFIYDAARRIGSKNTKVMALYTLLAMEILDKSKLTDQILRWVLPNVLEGLRDRTYAEHQLASYMIATKLAAKSTLAHAARTQIVVAIAKSAPAHAQLDALLALVSVVQTQPFEFLPVDSVKHILHYDDVPQLIRDAMDAYDTRKFLELFFASLAQLLPTEPAVENVLSGILAELGSEAAPFVGEIVRHLLVNALKNKDGATDSFQQVLRHISKRYAEQIDAGLNALLDSTTDEEDKAFFVSFAAKTFDGSSTAALHVPLAQTGLSLLLSLDHPSSDFRIHALKAVSKLKLDATPEADVLLRRLNDDDPAVIKQALKSAGALLLDILSPVALLDAIAYAVNHRANDSHFQEAIVALLKFVTGPFLAKFPNEHDVAVLDILLVFAPSKWVYKTPDSIVDFTTWVELLQQLHHPFGKALKKAPKDLAAVALSWSSVLTPELIEIVQTWAEPSAYRRVAKPFLAMQVLFAARKKHPETTESLLSLIRKEWTTEAALHRSALNQVVEMICAILTHDFASRPTDYDDAVSMLLHSPASRFDSVQPFLHDKLAAHGWTSLLHGLTRLVHRVETHPTATVRSLALLTVMLECHHGPIKMADFHQVLLTLVVAMNSTDATVRRAAVQGVKPLSKIAVDKHDRAALAPYHKALSALGHAKAEVVMDGNYILTLCHHIVDEQKLDATWVKQILSTALSSHGEAFTKTLKQRAARVLDVLALVSLAGVWEATLPWFTQHVQLEDHTEDDFKVLTGLLTHYLTSWTKPPKAVIDAVRTTLTTTQVPNLHKHIAVTMPVAWYAGLSHAQQSAIATALVQLMRSGEDVSEVGSELLPRLQIGADIVAKLLQHDKSPHWVANVTCVLEVVPALLPAYVTSDLDQLLTPLQNILVHFCQDHVSEYSVQMVLTVLHETCSRIPKAPKGKASHAKTLVELTINVVQATMSPQTRNAALLFVSSLVELYPSQVLASLVPILTHASNVHMDDYSFHVLQEIVHHAVPHVTAADSPVSPQQFLQTFVAAFGAIPDARRADLFHLVVSALAKEKSNALGLALILLLNSMGAATEEIRTAFCHELASRFSPEAQIDALVYLVQASGHLQDNDSDFDFDTSIVTDETVTYVLSFVPLHLSQKTLHHQILDEQDEPTQLQESYLLLAQALLLYLQRDDADIDLAGFAMDGMHNLQQLLTAPGFVAVIGELLRHDDSRIRRRALQLLNERIEANDGTLTPEEELLFVDMVSELSDVLKNDGEASLMADIQMALLSVDVLTRFFAKKHPKTFLAVLPSVLATTNHSNTHVVGSAFVCLSNLALALGPAVFPYVPKFFPTLLSTLETSLSSSSSEDTQTLQQCCMVALRNFTATFPQFLVPYLPRMFKLLFSPELKHPQVRLAVEATLSTLAQGLETRNLLPIFVEMYPLCCGHGEEAAIELFGLVSTVVSSMDRPAIKTHLTGLMRFFLMALDVLRIHSHLPDSVQEKLLDAFMVLVLKLSEKQLKPLFLKLVSWVDMVLPGEDAPNLVRQAIFYRLVVRLSDQLRSIFVPYYAHILPQCAAICAWELEEDSFFQRPTKKQKTAAKAVSVSKAQVVETVAHALVGCFLHDTDGFMDKEKFDEIMPSLVDLLDQAESHPAIVAHAVQAIAHLAWAAKNDILWKPMHHRILMKSRNDDASVRLAALQAIEACYSVVGEEFLAMLPESIPFLAELLEDSDSQVETLCHKVIKQIEEISGESLDQYLTA</sequence>
<gene>
    <name evidence="10" type="ORF">Ae201684_007001</name>
</gene>
<accession>A0A6G0XAA7</accession>
<dbReference type="Pfam" id="PF23243">
    <property type="entry name" value="HEAT_HEATR1"/>
    <property type="match status" value="1"/>
</dbReference>
<dbReference type="GO" id="GO:0032040">
    <property type="term" value="C:small-subunit processome"/>
    <property type="evidence" value="ECO:0007669"/>
    <property type="project" value="TreeGrafter"/>
</dbReference>
<protein>
    <recommendedName>
        <fullName evidence="8">HEAT repeat-containing protein 1</fullName>
    </recommendedName>
</protein>
<dbReference type="SMART" id="SM01036">
    <property type="entry name" value="BP28CT"/>
    <property type="match status" value="1"/>
</dbReference>
<comment type="subcellular location">
    <subcellularLocation>
        <location evidence="1 8">Nucleus</location>
        <location evidence="1 8">Nucleolus</location>
    </subcellularLocation>
</comment>
<keyword evidence="5 8" id="KW-0539">Nucleus</keyword>
<proteinExistence type="inferred from homology"/>
<dbReference type="SUPFAM" id="SSF48371">
    <property type="entry name" value="ARM repeat"/>
    <property type="match status" value="2"/>
</dbReference>
<dbReference type="Proteomes" id="UP000481153">
    <property type="component" value="Unassembled WGS sequence"/>
</dbReference>
<dbReference type="Gene3D" id="1.25.10.10">
    <property type="entry name" value="Leucine-rich Repeat Variant"/>
    <property type="match status" value="2"/>
</dbReference>
<keyword evidence="6 8" id="KW-0687">Ribonucleoprotein</keyword>
<evidence type="ECO:0000256" key="6">
    <source>
        <dbReference type="ARBA" id="ARBA00023274"/>
    </source>
</evidence>
<dbReference type="PANTHER" id="PTHR13457">
    <property type="entry name" value="BAP28"/>
    <property type="match status" value="1"/>
</dbReference>
<dbReference type="PROSITE" id="PS50176">
    <property type="entry name" value="ARM_REPEAT"/>
    <property type="match status" value="1"/>
</dbReference>
<dbReference type="InterPro" id="IPR000225">
    <property type="entry name" value="Armadillo"/>
</dbReference>
<organism evidence="10 11">
    <name type="scientific">Aphanomyces euteiches</name>
    <dbReference type="NCBI Taxonomy" id="100861"/>
    <lineage>
        <taxon>Eukaryota</taxon>
        <taxon>Sar</taxon>
        <taxon>Stramenopiles</taxon>
        <taxon>Oomycota</taxon>
        <taxon>Saprolegniomycetes</taxon>
        <taxon>Saprolegniales</taxon>
        <taxon>Verrucalvaceae</taxon>
        <taxon>Aphanomyces</taxon>
    </lineage>
</organism>
<evidence type="ECO:0000259" key="9">
    <source>
        <dbReference type="SMART" id="SM01036"/>
    </source>
</evidence>
<dbReference type="GO" id="GO:0000462">
    <property type="term" value="P:maturation of SSU-rRNA from tricistronic rRNA transcript (SSU-rRNA, 5.8S rRNA, LSU-rRNA)"/>
    <property type="evidence" value="ECO:0007669"/>
    <property type="project" value="TreeGrafter"/>
</dbReference>
<comment type="function">
    <text evidence="8">Involved in nucleolar processing of pre-18S ribosomal RNA.</text>
</comment>
<keyword evidence="3 8" id="KW-0690">Ribosome biogenesis</keyword>
<dbReference type="GO" id="GO:0030515">
    <property type="term" value="F:snoRNA binding"/>
    <property type="evidence" value="ECO:0007669"/>
    <property type="project" value="TreeGrafter"/>
</dbReference>
<dbReference type="GO" id="GO:0034455">
    <property type="term" value="C:t-UTP complex"/>
    <property type="evidence" value="ECO:0007669"/>
    <property type="project" value="TreeGrafter"/>
</dbReference>
<evidence type="ECO:0000313" key="10">
    <source>
        <dbReference type="EMBL" id="KAF0736845.1"/>
    </source>
</evidence>
<dbReference type="InterPro" id="IPR056473">
    <property type="entry name" value="HEAT_Utp10/HEAT1"/>
</dbReference>
<name>A0A6G0XAA7_9STRA</name>
<dbReference type="InterPro" id="IPR012954">
    <property type="entry name" value="BP28_C_dom"/>
</dbReference>
<evidence type="ECO:0000256" key="3">
    <source>
        <dbReference type="ARBA" id="ARBA00022517"/>
    </source>
</evidence>
<evidence type="ECO:0000256" key="4">
    <source>
        <dbReference type="ARBA" id="ARBA00022552"/>
    </source>
</evidence>
<keyword evidence="4 8" id="KW-0698">rRNA processing</keyword>
<feature type="domain" description="BP28 C-terminal" evidence="9">
    <location>
        <begin position="1617"/>
        <end position="1777"/>
    </location>
</feature>